<protein>
    <recommendedName>
        <fullName evidence="3">Alpha/beta hydrolase</fullName>
    </recommendedName>
</protein>
<dbReference type="AlphaFoldDB" id="A0A291N0S6"/>
<dbReference type="EMBL" id="CP023741">
    <property type="protein sequence ID" value="ATI80758.1"/>
    <property type="molecule type" value="Genomic_DNA"/>
</dbReference>
<evidence type="ECO:0000313" key="1">
    <source>
        <dbReference type="EMBL" id="ATI80758.1"/>
    </source>
</evidence>
<dbReference type="Gene3D" id="3.40.50.1820">
    <property type="entry name" value="alpha/beta hydrolase"/>
    <property type="match status" value="1"/>
</dbReference>
<organism evidence="1 2">
    <name type="scientific">Sphingobium yanoikuyae</name>
    <name type="common">Sphingomonas yanoikuyae</name>
    <dbReference type="NCBI Taxonomy" id="13690"/>
    <lineage>
        <taxon>Bacteria</taxon>
        <taxon>Pseudomonadati</taxon>
        <taxon>Pseudomonadota</taxon>
        <taxon>Alphaproteobacteria</taxon>
        <taxon>Sphingomonadales</taxon>
        <taxon>Sphingomonadaceae</taxon>
        <taxon>Sphingobium</taxon>
    </lineage>
</organism>
<evidence type="ECO:0000313" key="2">
    <source>
        <dbReference type="Proteomes" id="UP000219422"/>
    </source>
</evidence>
<accession>A0A291N0S6</accession>
<dbReference type="Proteomes" id="UP000219422">
    <property type="component" value="Chromosome"/>
</dbReference>
<name>A0A291N0S6_SPHYA</name>
<dbReference type="GeneID" id="57777680"/>
<reference evidence="1 2" key="1">
    <citation type="submission" date="2017-10" db="EMBL/GenBank/DDBJ databases">
        <title>Sphingobium yanoikuyae S72.</title>
        <authorList>
            <person name="Sanchez E."/>
            <person name="Bustos P."/>
            <person name="Mendoza P."/>
            <person name="Guo X."/>
            <person name="Mendoza A."/>
        </authorList>
    </citation>
    <scope>NUCLEOTIDE SEQUENCE [LARGE SCALE GENOMIC DNA]</scope>
    <source>
        <strain evidence="1 2">S72</strain>
    </source>
</reference>
<gene>
    <name evidence="1" type="ORF">A6768_12660</name>
</gene>
<sequence>MLRIEKRIDVTASAPELGERIEMAVTLSLPDPAHLPERPIAVFACPGGGYSRHYYLMCFDGHEGYDEGAWQAEHGVIHVAIDHVGVGESTIPDLSKINFQTLAATHDACVRFIADALLEGTAAPGYRALTSLFKVGMGQSMGGGVTILAQGRFATFDAIAPFGVSAIHTALPQRDAGAFEHGVRRFDAVAQGRVTNHIEHDHQGVDYLYAFHWEDVPSDILHEDMKGGYPIRDTSPIFGSLTIPHCAVQMMLPGCFKDDAARVAVPVLIGDGERDTCPDPYREPAAYTTSRDVSLFIVPKMAHMHNFASTRQILWQRLNRWSRLVAAA</sequence>
<evidence type="ECO:0008006" key="3">
    <source>
        <dbReference type="Google" id="ProtNLM"/>
    </source>
</evidence>
<dbReference type="InterPro" id="IPR029058">
    <property type="entry name" value="AB_hydrolase_fold"/>
</dbReference>
<dbReference type="KEGG" id="sya:A6768_12660"/>
<dbReference type="RefSeq" id="WP_097383883.1">
    <property type="nucleotide sequence ID" value="NZ_CP023741.1"/>
</dbReference>
<proteinExistence type="predicted"/>
<dbReference type="SUPFAM" id="SSF53474">
    <property type="entry name" value="alpha/beta-Hydrolases"/>
    <property type="match status" value="1"/>
</dbReference>